<keyword evidence="7" id="KW-1185">Reference proteome</keyword>
<evidence type="ECO:0000256" key="3">
    <source>
        <dbReference type="ARBA" id="ARBA00022989"/>
    </source>
</evidence>
<evidence type="ECO:0000256" key="4">
    <source>
        <dbReference type="ARBA" id="ARBA00023136"/>
    </source>
</evidence>
<dbReference type="GO" id="GO:0031966">
    <property type="term" value="C:mitochondrial membrane"/>
    <property type="evidence" value="ECO:0007669"/>
    <property type="project" value="UniProtKB-SubCell"/>
</dbReference>
<evidence type="ECO:0000313" key="7">
    <source>
        <dbReference type="Proteomes" id="UP001190640"/>
    </source>
</evidence>
<dbReference type="Gene3D" id="6.10.140.1320">
    <property type="match status" value="1"/>
</dbReference>
<feature type="transmembrane region" description="Helical" evidence="5">
    <location>
        <begin position="88"/>
        <end position="106"/>
    </location>
</feature>
<keyword evidence="3 5" id="KW-1133">Transmembrane helix</keyword>
<dbReference type="Pfam" id="PF04588">
    <property type="entry name" value="HIG_1_N"/>
    <property type="match status" value="1"/>
</dbReference>
<evidence type="ECO:0000256" key="5">
    <source>
        <dbReference type="SAM" id="Phobius"/>
    </source>
</evidence>
<dbReference type="RefSeq" id="XP_054859673.1">
    <property type="nucleotide sequence ID" value="XM_055003698.1"/>
</dbReference>
<evidence type="ECO:0000256" key="2">
    <source>
        <dbReference type="ARBA" id="ARBA00022692"/>
    </source>
</evidence>
<dbReference type="PANTHER" id="PTHR12297:SF10">
    <property type="entry name" value="HIG1 DOMAIN FAMILY MEMBER 1C"/>
    <property type="match status" value="1"/>
</dbReference>
<evidence type="ECO:0000259" key="6">
    <source>
        <dbReference type="PROSITE" id="PS51503"/>
    </source>
</evidence>
<feature type="transmembrane region" description="Helical" evidence="5">
    <location>
        <begin position="50"/>
        <end position="68"/>
    </location>
</feature>
<organism evidence="7 9">
    <name type="scientific">Eublepharis macularius</name>
    <name type="common">Leopard gecko</name>
    <name type="synonym">Cyrtodactylus macularius</name>
    <dbReference type="NCBI Taxonomy" id="481883"/>
    <lineage>
        <taxon>Eukaryota</taxon>
        <taxon>Metazoa</taxon>
        <taxon>Chordata</taxon>
        <taxon>Craniata</taxon>
        <taxon>Vertebrata</taxon>
        <taxon>Euteleostomi</taxon>
        <taxon>Lepidosauria</taxon>
        <taxon>Squamata</taxon>
        <taxon>Bifurcata</taxon>
        <taxon>Gekkota</taxon>
        <taxon>Eublepharidae</taxon>
        <taxon>Eublepharinae</taxon>
        <taxon>Eublepharis</taxon>
    </lineage>
</organism>
<dbReference type="PANTHER" id="PTHR12297">
    <property type="entry name" value="HYPOXIA-INDUCBILE GENE 1 HIG1 -RELATED"/>
    <property type="match status" value="1"/>
</dbReference>
<keyword evidence="4 5" id="KW-0472">Membrane</keyword>
<dbReference type="KEGG" id="emc:129346349"/>
<keyword evidence="2 5" id="KW-0812">Transmembrane</keyword>
<protein>
    <submittedName>
        <fullName evidence="8 9">HIG1 domain family member 1C</fullName>
    </submittedName>
</protein>
<dbReference type="RefSeq" id="XP_054859674.1">
    <property type="nucleotide sequence ID" value="XM_055003699.1"/>
</dbReference>
<dbReference type="GeneID" id="129346349"/>
<accession>A0AA97KRB1</accession>
<evidence type="ECO:0000256" key="1">
    <source>
        <dbReference type="ARBA" id="ARBA00004325"/>
    </source>
</evidence>
<dbReference type="InterPro" id="IPR050355">
    <property type="entry name" value="RCF1"/>
</dbReference>
<dbReference type="CTD" id="613227"/>
<dbReference type="Proteomes" id="UP001190640">
    <property type="component" value="Chromosome 19"/>
</dbReference>
<dbReference type="InterPro" id="IPR007667">
    <property type="entry name" value="Hypoxia_induced_domain"/>
</dbReference>
<sequence>MYTGTVDVIKHTVAEDTIFKTYTMPSDEKWSPVEDDSQASKLVRKARDAPFVPIGLAGCLAVVGYGLYKLKHRGSQKMSVHLIHMRVAAQGFVVGAITIGVLYSMYTDYVNQTSGRPKK</sequence>
<reference evidence="8 9" key="1">
    <citation type="submission" date="2025-04" db="UniProtKB">
        <authorList>
            <consortium name="RefSeq"/>
        </authorList>
    </citation>
    <scope>IDENTIFICATION</scope>
    <source>
        <tissue evidence="8 9">Blood</tissue>
    </source>
</reference>
<dbReference type="GO" id="GO:0097250">
    <property type="term" value="P:mitochondrial respirasome assembly"/>
    <property type="evidence" value="ECO:0007669"/>
    <property type="project" value="TreeGrafter"/>
</dbReference>
<name>A0AA97KRB1_EUBMA</name>
<evidence type="ECO:0000313" key="9">
    <source>
        <dbReference type="RefSeq" id="XP_054859674.1"/>
    </source>
</evidence>
<feature type="domain" description="HIG1" evidence="6">
    <location>
        <begin position="23"/>
        <end position="115"/>
    </location>
</feature>
<gene>
    <name evidence="8 9" type="primary">HIGD1C</name>
</gene>
<proteinExistence type="predicted"/>
<comment type="subcellular location">
    <subcellularLocation>
        <location evidence="1">Mitochondrion membrane</location>
    </subcellularLocation>
</comment>
<evidence type="ECO:0000313" key="8">
    <source>
        <dbReference type="RefSeq" id="XP_054859673.1"/>
    </source>
</evidence>
<dbReference type="PROSITE" id="PS51503">
    <property type="entry name" value="HIG1"/>
    <property type="match status" value="1"/>
</dbReference>
<dbReference type="AlphaFoldDB" id="A0AA97KRB1"/>